<protein>
    <submittedName>
        <fullName evidence="5">Di-trans,poly-cis-decaprenylcistransferase</fullName>
        <ecNumber evidence="5">2.5.1.31</ecNumber>
    </submittedName>
</protein>
<keyword evidence="4" id="KW-0460">Magnesium</keyword>
<dbReference type="GO" id="GO:0030145">
    <property type="term" value="F:manganese ion binding"/>
    <property type="evidence" value="ECO:0007669"/>
    <property type="project" value="TreeGrafter"/>
</dbReference>
<dbReference type="PANTHER" id="PTHR10291">
    <property type="entry name" value="DEHYDRODOLICHYL DIPHOSPHATE SYNTHASE FAMILY MEMBER"/>
    <property type="match status" value="1"/>
</dbReference>
<organism evidence="5 6">
    <name type="scientific">Streptomyces alkaliphilus</name>
    <dbReference type="NCBI Taxonomy" id="1472722"/>
    <lineage>
        <taxon>Bacteria</taxon>
        <taxon>Bacillati</taxon>
        <taxon>Actinomycetota</taxon>
        <taxon>Actinomycetes</taxon>
        <taxon>Kitasatosporales</taxon>
        <taxon>Streptomycetaceae</taxon>
        <taxon>Streptomyces</taxon>
    </lineage>
</organism>
<feature type="non-terminal residue" evidence="5">
    <location>
        <position position="1"/>
    </location>
</feature>
<accession>A0A7W3Y3A7</accession>
<reference evidence="6" key="1">
    <citation type="submission" date="2019-10" db="EMBL/GenBank/DDBJ databases">
        <title>Streptomyces sp. nov., a novel actinobacterium isolated from alkaline environment.</title>
        <authorList>
            <person name="Golinska P."/>
        </authorList>
    </citation>
    <scope>NUCLEOTIDE SEQUENCE [LARGE SCALE GENOMIC DNA]</scope>
    <source>
        <strain evidence="6">DSM 42118</strain>
    </source>
</reference>
<dbReference type="RefSeq" id="WP_182607577.1">
    <property type="nucleotide sequence ID" value="NZ_VKHT01000777.1"/>
</dbReference>
<evidence type="ECO:0000313" key="6">
    <source>
        <dbReference type="Proteomes" id="UP000538929"/>
    </source>
</evidence>
<dbReference type="GO" id="GO:0005829">
    <property type="term" value="C:cytosol"/>
    <property type="evidence" value="ECO:0007669"/>
    <property type="project" value="TreeGrafter"/>
</dbReference>
<dbReference type="InterPro" id="IPR036424">
    <property type="entry name" value="UPP_synth-like_sf"/>
</dbReference>
<sequence>LLPRHVAIIMDGNGRWATHRGRPRTAGHAVGQQAVREAVYGALEIGVPCLSLYALSTENRTRPADEVGAILHLFRAGLDMETEELWQQDIRLRWSGTPEGMPADLLRSLRRTEHATRNRNALTLNMCVNYGGREEITRAARVLARQAADGSIDPETLTSHHLAAHLHQPDLPEVDLLIRTGGEMRTSNFLPWQSTYAELVFLDTLWPDTDRTHLWRAVDTYACRDRRFGGARSSPDPVDEPGVPG</sequence>
<dbReference type="NCBIfam" id="TIGR00055">
    <property type="entry name" value="uppS"/>
    <property type="match status" value="1"/>
</dbReference>
<dbReference type="GO" id="GO:0033850">
    <property type="term" value="F:Z-farnesyl diphosphate synthase activity"/>
    <property type="evidence" value="ECO:0007669"/>
    <property type="project" value="TreeGrafter"/>
</dbReference>
<dbReference type="InterPro" id="IPR018520">
    <property type="entry name" value="UPP_synth-like_CS"/>
</dbReference>
<dbReference type="GO" id="GO:0005886">
    <property type="term" value="C:plasma membrane"/>
    <property type="evidence" value="ECO:0007669"/>
    <property type="project" value="TreeGrafter"/>
</dbReference>
<dbReference type="HAMAP" id="MF_01139">
    <property type="entry name" value="ISPT"/>
    <property type="match status" value="1"/>
</dbReference>
<evidence type="ECO:0000256" key="3">
    <source>
        <dbReference type="ARBA" id="ARBA00022723"/>
    </source>
</evidence>
<keyword evidence="2 5" id="KW-0808">Transferase</keyword>
<keyword evidence="3" id="KW-0479">Metal-binding</keyword>
<comment type="caution">
    <text evidence="5">The sequence shown here is derived from an EMBL/GenBank/DDBJ whole genome shotgun (WGS) entry which is preliminary data.</text>
</comment>
<dbReference type="CDD" id="cd00475">
    <property type="entry name" value="Cis_IPPS"/>
    <property type="match status" value="1"/>
</dbReference>
<evidence type="ECO:0000313" key="5">
    <source>
        <dbReference type="EMBL" id="MBB0246205.1"/>
    </source>
</evidence>
<dbReference type="Gene3D" id="3.40.1180.10">
    <property type="entry name" value="Decaprenyl diphosphate synthase-like"/>
    <property type="match status" value="1"/>
</dbReference>
<dbReference type="EMBL" id="VKHT01000777">
    <property type="protein sequence ID" value="MBB0246205.1"/>
    <property type="molecule type" value="Genomic_DNA"/>
</dbReference>
<dbReference type="PROSITE" id="PS01066">
    <property type="entry name" value="UPP_SYNTHASE"/>
    <property type="match status" value="1"/>
</dbReference>
<proteinExistence type="inferred from homology"/>
<dbReference type="GO" id="GO:0008834">
    <property type="term" value="F:ditrans,polycis-undecaprenyl-diphosphate synthase [(2E,6E)-farnesyl-diphosphate specific] activity"/>
    <property type="evidence" value="ECO:0007669"/>
    <property type="project" value="UniProtKB-EC"/>
</dbReference>
<dbReference type="GO" id="GO:0000287">
    <property type="term" value="F:magnesium ion binding"/>
    <property type="evidence" value="ECO:0007669"/>
    <property type="project" value="TreeGrafter"/>
</dbReference>
<name>A0A7W3Y3A7_9ACTN</name>
<dbReference type="PANTHER" id="PTHR10291:SF0">
    <property type="entry name" value="DEHYDRODOLICHYL DIPHOSPHATE SYNTHASE 2"/>
    <property type="match status" value="1"/>
</dbReference>
<dbReference type="GO" id="GO:0016094">
    <property type="term" value="P:polyprenol biosynthetic process"/>
    <property type="evidence" value="ECO:0007669"/>
    <property type="project" value="TreeGrafter"/>
</dbReference>
<dbReference type="SUPFAM" id="SSF64005">
    <property type="entry name" value="Undecaprenyl diphosphate synthase"/>
    <property type="match status" value="1"/>
</dbReference>
<evidence type="ECO:0000256" key="1">
    <source>
        <dbReference type="ARBA" id="ARBA00001946"/>
    </source>
</evidence>
<comment type="cofactor">
    <cofactor evidence="1">
        <name>Mg(2+)</name>
        <dbReference type="ChEBI" id="CHEBI:18420"/>
    </cofactor>
</comment>
<dbReference type="EC" id="2.5.1.31" evidence="5"/>
<dbReference type="Proteomes" id="UP000538929">
    <property type="component" value="Unassembled WGS sequence"/>
</dbReference>
<evidence type="ECO:0000256" key="4">
    <source>
        <dbReference type="ARBA" id="ARBA00022842"/>
    </source>
</evidence>
<dbReference type="InterPro" id="IPR001441">
    <property type="entry name" value="UPP_synth-like"/>
</dbReference>
<dbReference type="Pfam" id="PF01255">
    <property type="entry name" value="Prenyltransf"/>
    <property type="match status" value="1"/>
</dbReference>
<gene>
    <name evidence="5" type="primary">uppS</name>
    <name evidence="5" type="ORF">FNQ90_19355</name>
</gene>
<evidence type="ECO:0000256" key="2">
    <source>
        <dbReference type="ARBA" id="ARBA00022679"/>
    </source>
</evidence>
<dbReference type="AlphaFoldDB" id="A0A7W3Y3A7"/>
<keyword evidence="6" id="KW-1185">Reference proteome</keyword>